<proteinExistence type="predicted"/>
<dbReference type="InterPro" id="IPR001466">
    <property type="entry name" value="Beta-lactam-related"/>
</dbReference>
<evidence type="ECO:0000259" key="3">
    <source>
        <dbReference type="Pfam" id="PF00144"/>
    </source>
</evidence>
<dbReference type="EMBL" id="FMZC01000004">
    <property type="protein sequence ID" value="SDD07416.1"/>
    <property type="molecule type" value="Genomic_DNA"/>
</dbReference>
<dbReference type="SUPFAM" id="SSF56601">
    <property type="entry name" value="beta-lactamase/transpeptidase-like"/>
    <property type="match status" value="1"/>
</dbReference>
<dbReference type="PANTHER" id="PTHR43283:SF7">
    <property type="entry name" value="BETA-LACTAMASE-RELATED DOMAIN-CONTAINING PROTEIN"/>
    <property type="match status" value="1"/>
</dbReference>
<reference evidence="4 5" key="1">
    <citation type="submission" date="2016-10" db="EMBL/GenBank/DDBJ databases">
        <authorList>
            <person name="de Groot N.N."/>
        </authorList>
    </citation>
    <scope>NUCLEOTIDE SEQUENCE [LARGE SCALE GENOMIC DNA]</scope>
    <source>
        <strain evidence="4 5">DSM 16619</strain>
    </source>
</reference>
<dbReference type="Gene3D" id="3.40.710.10">
    <property type="entry name" value="DD-peptidase/beta-lactamase superfamily"/>
    <property type="match status" value="1"/>
</dbReference>
<sequence>MPYPTPTTPAKFVRTLCGVALLLLASACTAVRPAASPPPSSSPSPSTAFPGASWEATPEAEQAPACRRDLDATHEYLRTLDTTALMAVQDGRVLLAHGPVEAVSIVFSVRKSVLAMLYGKYVASGAIDLDRTLADLNIDDTGGLLPIERQATVRDLLTARSGVYHAAANGGDDAVAAPARGSQVPGRYFLYNNWDFNAAGTAFERMTGRGIYQAFADDLATPLQLEDFDPTRHVRSGDARRSEHLAYPFFLSTRDMARLGLLMQQQGRWRGQQLVPADWVAQITQQTTPASAMHPAHTARRDFGYGYLWWLLEEPPGSPLSGAYMAWGVHGQYILVVPKRQLVIAHKRQVPVAGDWNVSWVGPKAFLHAARLLAAAPCRAGDAP</sequence>
<protein>
    <submittedName>
        <fullName evidence="4">CubicO group peptidase, beta-lactamase class C family</fullName>
    </submittedName>
</protein>
<dbReference type="InterPro" id="IPR050789">
    <property type="entry name" value="Diverse_Enzym_Activities"/>
</dbReference>
<organism evidence="4 5">
    <name type="scientific">Paracidovorax valerianellae</name>
    <dbReference type="NCBI Taxonomy" id="187868"/>
    <lineage>
        <taxon>Bacteria</taxon>
        <taxon>Pseudomonadati</taxon>
        <taxon>Pseudomonadota</taxon>
        <taxon>Betaproteobacteria</taxon>
        <taxon>Burkholderiales</taxon>
        <taxon>Comamonadaceae</taxon>
        <taxon>Paracidovorax</taxon>
    </lineage>
</organism>
<feature type="region of interest" description="Disordered" evidence="1">
    <location>
        <begin position="34"/>
        <end position="58"/>
    </location>
</feature>
<dbReference type="Proteomes" id="UP000198781">
    <property type="component" value="Unassembled WGS sequence"/>
</dbReference>
<dbReference type="STRING" id="187868.SAMN05192589_104223"/>
<dbReference type="Pfam" id="PF00144">
    <property type="entry name" value="Beta-lactamase"/>
    <property type="match status" value="1"/>
</dbReference>
<dbReference type="InterPro" id="IPR012338">
    <property type="entry name" value="Beta-lactam/transpept-like"/>
</dbReference>
<dbReference type="PANTHER" id="PTHR43283">
    <property type="entry name" value="BETA-LACTAMASE-RELATED"/>
    <property type="match status" value="1"/>
</dbReference>
<feature type="chain" id="PRO_5011449185" evidence="2">
    <location>
        <begin position="31"/>
        <end position="384"/>
    </location>
</feature>
<feature type="compositionally biased region" description="Low complexity" evidence="1">
    <location>
        <begin position="43"/>
        <end position="53"/>
    </location>
</feature>
<dbReference type="RefSeq" id="WP_092742539.1">
    <property type="nucleotide sequence ID" value="NZ_FMZC01000004.1"/>
</dbReference>
<evidence type="ECO:0000256" key="2">
    <source>
        <dbReference type="SAM" id="SignalP"/>
    </source>
</evidence>
<accession>A0A1G6RTZ0</accession>
<evidence type="ECO:0000256" key="1">
    <source>
        <dbReference type="SAM" id="MobiDB-lite"/>
    </source>
</evidence>
<dbReference type="AlphaFoldDB" id="A0A1G6RTZ0"/>
<feature type="domain" description="Beta-lactamase-related" evidence="3">
    <location>
        <begin position="83"/>
        <end position="345"/>
    </location>
</feature>
<evidence type="ECO:0000313" key="5">
    <source>
        <dbReference type="Proteomes" id="UP000198781"/>
    </source>
</evidence>
<gene>
    <name evidence="4" type="ORF">SAMN05192589_104223</name>
</gene>
<keyword evidence="2" id="KW-0732">Signal</keyword>
<feature type="signal peptide" evidence="2">
    <location>
        <begin position="1"/>
        <end position="30"/>
    </location>
</feature>
<name>A0A1G6RTZ0_9BURK</name>
<evidence type="ECO:0000313" key="4">
    <source>
        <dbReference type="EMBL" id="SDD07416.1"/>
    </source>
</evidence>
<dbReference type="OrthoDB" id="8582986at2"/>
<keyword evidence="5" id="KW-1185">Reference proteome</keyword>